<evidence type="ECO:0000313" key="2">
    <source>
        <dbReference type="EMBL" id="KXF82361.1"/>
    </source>
</evidence>
<dbReference type="RefSeq" id="WP_067413766.1">
    <property type="nucleotide sequence ID" value="NZ_LNTY01000025.1"/>
</dbReference>
<accession>A0A135IA74</accession>
<dbReference type="OrthoDB" id="5917365at2"/>
<name>A0A135IA74_9GAMM</name>
<feature type="compositionally biased region" description="Basic and acidic residues" evidence="1">
    <location>
        <begin position="12"/>
        <end position="22"/>
    </location>
</feature>
<evidence type="ECO:0008006" key="4">
    <source>
        <dbReference type="Google" id="ProtNLM"/>
    </source>
</evidence>
<comment type="caution">
    <text evidence="2">The sequence shown here is derived from an EMBL/GenBank/DDBJ whole genome shotgun (WGS) entry which is preliminary data.</text>
</comment>
<evidence type="ECO:0000256" key="1">
    <source>
        <dbReference type="SAM" id="MobiDB-lite"/>
    </source>
</evidence>
<sequence>MARNIDSSDNDVLEHKNQPTESKRFQERLIVGQPGLHARIHQPSVAEHVEMDSEDFGFRVSIKDVSRSGLGLTTTYDLELDTSCTIQIVGMAPIKGSLIYQNIIKDGEFRYGFSLDEWLSEEVHQDLSLYR</sequence>
<reference evidence="2 3" key="1">
    <citation type="submission" date="2015-11" db="EMBL/GenBank/DDBJ databases">
        <title>Genomic Taxonomy of the Vibrionaceae.</title>
        <authorList>
            <person name="Gomez-Gil B."/>
            <person name="Enciso-Ibarra J."/>
        </authorList>
    </citation>
    <scope>NUCLEOTIDE SEQUENCE [LARGE SCALE GENOMIC DNA]</scope>
    <source>
        <strain evidence="2 3">CAIM 912</strain>
    </source>
</reference>
<dbReference type="Proteomes" id="UP000070529">
    <property type="component" value="Unassembled WGS sequence"/>
</dbReference>
<feature type="region of interest" description="Disordered" evidence="1">
    <location>
        <begin position="1"/>
        <end position="22"/>
    </location>
</feature>
<dbReference type="EMBL" id="LNTY01000025">
    <property type="protein sequence ID" value="KXF82361.1"/>
    <property type="molecule type" value="Genomic_DNA"/>
</dbReference>
<gene>
    <name evidence="2" type="ORF">ATN88_09445</name>
</gene>
<organism evidence="2 3">
    <name type="scientific">Enterovibrio coralii</name>
    <dbReference type="NCBI Taxonomy" id="294935"/>
    <lineage>
        <taxon>Bacteria</taxon>
        <taxon>Pseudomonadati</taxon>
        <taxon>Pseudomonadota</taxon>
        <taxon>Gammaproteobacteria</taxon>
        <taxon>Vibrionales</taxon>
        <taxon>Vibrionaceae</taxon>
        <taxon>Enterovibrio</taxon>
    </lineage>
</organism>
<evidence type="ECO:0000313" key="3">
    <source>
        <dbReference type="Proteomes" id="UP000070529"/>
    </source>
</evidence>
<keyword evidence="3" id="KW-1185">Reference proteome</keyword>
<dbReference type="STRING" id="294935.ATN88_09445"/>
<proteinExistence type="predicted"/>
<protein>
    <recommendedName>
        <fullName evidence="4">PilZ domain-containing protein</fullName>
    </recommendedName>
</protein>
<dbReference type="AlphaFoldDB" id="A0A135IA74"/>